<feature type="compositionally biased region" description="Acidic residues" evidence="4">
    <location>
        <begin position="16"/>
        <end position="31"/>
    </location>
</feature>
<dbReference type="Gene3D" id="3.20.20.80">
    <property type="entry name" value="Glycosidases"/>
    <property type="match status" value="2"/>
</dbReference>
<evidence type="ECO:0000256" key="1">
    <source>
        <dbReference type="ARBA" id="ARBA00005641"/>
    </source>
</evidence>
<dbReference type="GO" id="GO:0050295">
    <property type="term" value="F:steryl-beta-glucosidase activity"/>
    <property type="evidence" value="ECO:0007669"/>
    <property type="project" value="TreeGrafter"/>
</dbReference>
<feature type="compositionally biased region" description="Basic and acidic residues" evidence="4">
    <location>
        <begin position="730"/>
        <end position="771"/>
    </location>
</feature>
<evidence type="ECO:0008006" key="9">
    <source>
        <dbReference type="Google" id="ProtNLM"/>
    </source>
</evidence>
<feature type="domain" description="Glycoside hydrolase family 5" evidence="5">
    <location>
        <begin position="186"/>
        <end position="370"/>
    </location>
</feature>
<dbReference type="PANTHER" id="PTHR31308">
    <property type="match status" value="1"/>
</dbReference>
<organism evidence="7 8">
    <name type="scientific">Dissophora globulifera</name>
    <dbReference type="NCBI Taxonomy" id="979702"/>
    <lineage>
        <taxon>Eukaryota</taxon>
        <taxon>Fungi</taxon>
        <taxon>Fungi incertae sedis</taxon>
        <taxon>Mucoromycota</taxon>
        <taxon>Mortierellomycotina</taxon>
        <taxon>Mortierellomycetes</taxon>
        <taxon>Mortierellales</taxon>
        <taxon>Mortierellaceae</taxon>
        <taxon>Dissophora</taxon>
    </lineage>
</organism>
<keyword evidence="8" id="KW-1185">Reference proteome</keyword>
<feature type="compositionally biased region" description="Low complexity" evidence="4">
    <location>
        <begin position="88"/>
        <end position="103"/>
    </location>
</feature>
<dbReference type="PANTHER" id="PTHR31308:SF5">
    <property type="entry name" value="ERGOSTERYL-BETA-GLUCOSIDASE"/>
    <property type="match status" value="1"/>
</dbReference>
<dbReference type="AlphaFoldDB" id="A0A9P6RA43"/>
<dbReference type="InterPro" id="IPR017853">
    <property type="entry name" value="GH"/>
</dbReference>
<dbReference type="GO" id="GO:1904462">
    <property type="term" value="P:ergosteryl 3-beta-D-glucoside catabolic process"/>
    <property type="evidence" value="ECO:0007669"/>
    <property type="project" value="TreeGrafter"/>
</dbReference>
<reference evidence="7" key="1">
    <citation type="journal article" date="2020" name="Fungal Divers.">
        <title>Resolving the Mortierellaceae phylogeny through synthesis of multi-gene phylogenetics and phylogenomics.</title>
        <authorList>
            <person name="Vandepol N."/>
            <person name="Liber J."/>
            <person name="Desiro A."/>
            <person name="Na H."/>
            <person name="Kennedy M."/>
            <person name="Barry K."/>
            <person name="Grigoriev I.V."/>
            <person name="Miller A.N."/>
            <person name="O'Donnell K."/>
            <person name="Stajich J.E."/>
            <person name="Bonito G."/>
        </authorList>
    </citation>
    <scope>NUCLEOTIDE SEQUENCE</scope>
    <source>
        <strain evidence="7">REB-010B</strain>
    </source>
</reference>
<evidence type="ECO:0000313" key="7">
    <source>
        <dbReference type="EMBL" id="KAG0315886.1"/>
    </source>
</evidence>
<feature type="compositionally biased region" description="Acidic residues" evidence="4">
    <location>
        <begin position="60"/>
        <end position="69"/>
    </location>
</feature>
<name>A0A9P6RA43_9FUNG</name>
<protein>
    <recommendedName>
        <fullName evidence="9">Glycoside hydrolase family 5 protein</fullName>
    </recommendedName>
</protein>
<feature type="compositionally biased region" description="Low complexity" evidence="4">
    <location>
        <begin position="49"/>
        <end position="59"/>
    </location>
</feature>
<gene>
    <name evidence="7" type="ORF">BGZ99_007186</name>
</gene>
<feature type="compositionally biased region" description="Polar residues" evidence="4">
    <location>
        <begin position="670"/>
        <end position="692"/>
    </location>
</feature>
<proteinExistence type="inferred from homology"/>
<dbReference type="OrthoDB" id="9971853at2759"/>
<evidence type="ECO:0000256" key="3">
    <source>
        <dbReference type="ARBA" id="ARBA00023295"/>
    </source>
</evidence>
<dbReference type="InterPro" id="IPR052066">
    <property type="entry name" value="Glycosphingolipid_Hydrolases"/>
</dbReference>
<evidence type="ECO:0000256" key="4">
    <source>
        <dbReference type="SAM" id="MobiDB-lite"/>
    </source>
</evidence>
<dbReference type="Pfam" id="PF00150">
    <property type="entry name" value="Cellulase"/>
    <property type="match status" value="1"/>
</dbReference>
<dbReference type="InterPro" id="IPR041036">
    <property type="entry name" value="GH5_C"/>
</dbReference>
<evidence type="ECO:0000313" key="8">
    <source>
        <dbReference type="Proteomes" id="UP000738325"/>
    </source>
</evidence>
<dbReference type="Pfam" id="PF18564">
    <property type="entry name" value="Glyco_hydro_5_C"/>
    <property type="match status" value="1"/>
</dbReference>
<dbReference type="GO" id="GO:0000272">
    <property type="term" value="P:polysaccharide catabolic process"/>
    <property type="evidence" value="ECO:0007669"/>
    <property type="project" value="InterPro"/>
</dbReference>
<keyword evidence="2" id="KW-0378">Hydrolase</keyword>
<feature type="domain" description="Glycoside hydrolase family 5 C-terminal" evidence="6">
    <location>
        <begin position="782"/>
        <end position="928"/>
    </location>
</feature>
<feature type="region of interest" description="Disordered" evidence="4">
    <location>
        <begin position="662"/>
        <end position="771"/>
    </location>
</feature>
<dbReference type="PROSITE" id="PS00659">
    <property type="entry name" value="GLYCOSYL_HYDROL_F5"/>
    <property type="match status" value="1"/>
</dbReference>
<dbReference type="SUPFAM" id="SSF51445">
    <property type="entry name" value="(Trans)glycosidases"/>
    <property type="match status" value="1"/>
</dbReference>
<evidence type="ECO:0000256" key="2">
    <source>
        <dbReference type="ARBA" id="ARBA00022801"/>
    </source>
</evidence>
<dbReference type="InterPro" id="IPR001547">
    <property type="entry name" value="Glyco_hydro_5"/>
</dbReference>
<sequence>MLGIKGARTADTADPSMDDVEIIQEEPETEPEVAFRPHHLRPQGRHANSFTSMSSYASSDSDDSGDDSQDPSLARQPPVASSTQGIDSAPTPHTPSTATSAHTRPLNRRPGGGTSLRPAGMAHDWYSGGRITSHGRWFRDSQNRTLLLRGVNLCGNSKLPTTPNGSTHLNEGFFDHRNVCFLGRPFPRDQADEHFSRLRRWGLTFVRLLVPWEALEHSGPGIYDEKFIDSLIELIELMPKYGLKCFIDPHQDCWSRFSGGSGAPGWTFEAAGLDITKFKVTGAAYVHNTNQYPGDSPPMVWPTNYTKLAASTMFTLFWAGDTFAPKKMYQGESIQQFLQNRYLACYQHLARRLSHLDAVVGFEVMNEPHPGYIGLKSLKQYDFNTNLFFGDFPSALEAFALGDGMPLPIGVWVKSWPYPTKKERTRIINTEKESAWIDGECLWKQHGVWSAHPKTGAPQLDRPDYFTKHPETGEKIDFYRFYLDFVNKYSSAIQSVAPSAFVFVGPIPNEPAPVWGPGDHEENIVYAPHWYDLHAIFSKSFDGRITHDVQGLSRGKNVISATYFGIKGAKKNYRGQLANVLNLGLQNVGNKPCLIGECGIPMDINQRQAFMSGDYGNHSKALDAVLSAMEANLLSFTLWNYNTTNDNTYGDHWNGEDFSIFSLDSPRPSPRTTNGRRLMSSASNPSLRQQAPNFAKEVMRRAASQSGGGNTPVTDGTDSSDMEDSATIQGDKKNERDDETDTIHEDDSPFDRSYFRFDHEESNDGPDHEAHLGGRALDAVIRPYAAKVAGEPISSEFDYNTLQYTFRFCNYIKMPVPIVHVSTPEQLSRDFASPVSLDSANSGDSTLNGAQAVSNTAELNQAWFGHPPEDVAAAMAFETEVFVPSYHYEDTGLEILVSDGDWRYVRERQTLYYRHRDMEPGAIHSIRIKPVMREGGVSAHASKSGKANASITVEGSDIQVHSSSGGSAPQKQDTIKFIGAMPEDDSGCTTCNIM</sequence>
<evidence type="ECO:0000259" key="6">
    <source>
        <dbReference type="Pfam" id="PF18564"/>
    </source>
</evidence>
<comment type="caution">
    <text evidence="7">The sequence shown here is derived from an EMBL/GenBank/DDBJ whole genome shotgun (WGS) entry which is preliminary data.</text>
</comment>
<comment type="similarity">
    <text evidence="1">Belongs to the glycosyl hydrolase 5 (cellulase A) family.</text>
</comment>
<dbReference type="Proteomes" id="UP000738325">
    <property type="component" value="Unassembled WGS sequence"/>
</dbReference>
<keyword evidence="3" id="KW-0326">Glycosidase</keyword>
<feature type="region of interest" description="Disordered" evidence="4">
    <location>
        <begin position="1"/>
        <end position="121"/>
    </location>
</feature>
<evidence type="ECO:0000259" key="5">
    <source>
        <dbReference type="Pfam" id="PF00150"/>
    </source>
</evidence>
<accession>A0A9P6RA43</accession>
<dbReference type="InterPro" id="IPR018087">
    <property type="entry name" value="Glyco_hydro_5_CS"/>
</dbReference>
<dbReference type="EMBL" id="JAAAIP010000507">
    <property type="protein sequence ID" value="KAG0315886.1"/>
    <property type="molecule type" value="Genomic_DNA"/>
</dbReference>